<evidence type="ECO:0000256" key="1">
    <source>
        <dbReference type="ARBA" id="ARBA00004123"/>
    </source>
</evidence>
<dbReference type="Pfam" id="PF00382">
    <property type="entry name" value="TFIIB"/>
    <property type="match status" value="2"/>
</dbReference>
<evidence type="ECO:0000256" key="10">
    <source>
        <dbReference type="ARBA" id="ARBA00031009"/>
    </source>
</evidence>
<keyword evidence="6" id="KW-0805">Transcription regulation</keyword>
<dbReference type="PRINTS" id="PR00685">
    <property type="entry name" value="TIFACTORIIB"/>
</dbReference>
<dbReference type="InterPro" id="IPR000812">
    <property type="entry name" value="TFIIB"/>
</dbReference>
<keyword evidence="5" id="KW-0862">Zinc</keyword>
<evidence type="ECO:0000256" key="8">
    <source>
        <dbReference type="ARBA" id="ARBA00023163"/>
    </source>
</evidence>
<evidence type="ECO:0000313" key="13">
    <source>
        <dbReference type="EMBL" id="ORY77515.1"/>
    </source>
</evidence>
<dbReference type="FunFam" id="1.10.472.10:FF:000002">
    <property type="entry name" value="Transcription factor IIIB 90 kDa subunit"/>
    <property type="match status" value="1"/>
</dbReference>
<dbReference type="SUPFAM" id="SSF47954">
    <property type="entry name" value="Cyclin-like"/>
    <property type="match status" value="2"/>
</dbReference>
<feature type="region of interest" description="Disordered" evidence="11">
    <location>
        <begin position="397"/>
        <end position="416"/>
    </location>
</feature>
<dbReference type="GO" id="GO:0000995">
    <property type="term" value="F:RNA polymerase III general transcription initiation factor activity"/>
    <property type="evidence" value="ECO:0007669"/>
    <property type="project" value="TreeGrafter"/>
</dbReference>
<keyword evidence="8" id="KW-0804">Transcription</keyword>
<evidence type="ECO:0000256" key="7">
    <source>
        <dbReference type="ARBA" id="ARBA00023159"/>
    </source>
</evidence>
<dbReference type="InterPro" id="IPR036915">
    <property type="entry name" value="Cyclin-like_sf"/>
</dbReference>
<dbReference type="InterPro" id="IPR011665">
    <property type="entry name" value="BRF1_TBP-bd_dom"/>
</dbReference>
<dbReference type="AlphaFoldDB" id="A0A1Y2F3I0"/>
<name>A0A1Y2F3I0_9FUNG</name>
<dbReference type="Gene3D" id="1.20.5.650">
    <property type="entry name" value="Single helix bin"/>
    <property type="match status" value="1"/>
</dbReference>
<evidence type="ECO:0000256" key="9">
    <source>
        <dbReference type="ARBA" id="ARBA00023242"/>
    </source>
</evidence>
<dbReference type="CDD" id="cd20553">
    <property type="entry name" value="CYCLIN_TFIIIB90_rpt1"/>
    <property type="match status" value="1"/>
</dbReference>
<evidence type="ECO:0000256" key="6">
    <source>
        <dbReference type="ARBA" id="ARBA00023015"/>
    </source>
</evidence>
<feature type="domain" description="Cyclin-like" evidence="12">
    <location>
        <begin position="177"/>
        <end position="321"/>
    </location>
</feature>
<dbReference type="GO" id="GO:0006384">
    <property type="term" value="P:transcription initiation at RNA polymerase III promoter"/>
    <property type="evidence" value="ECO:0007669"/>
    <property type="project" value="UniProtKB-ARBA"/>
</dbReference>
<dbReference type="GO" id="GO:0008270">
    <property type="term" value="F:zinc ion binding"/>
    <property type="evidence" value="ECO:0007669"/>
    <property type="project" value="UniProtKB-KW"/>
</dbReference>
<feature type="domain" description="Cyclin-like" evidence="12">
    <location>
        <begin position="86"/>
        <end position="168"/>
    </location>
</feature>
<comment type="similarity">
    <text evidence="2">Belongs to the TFIIB family.</text>
</comment>
<dbReference type="GO" id="GO:0000126">
    <property type="term" value="C:transcription factor TFIIIB complex"/>
    <property type="evidence" value="ECO:0007669"/>
    <property type="project" value="TreeGrafter"/>
</dbReference>
<evidence type="ECO:0000313" key="14">
    <source>
        <dbReference type="Proteomes" id="UP000193920"/>
    </source>
</evidence>
<comment type="subcellular location">
    <subcellularLocation>
        <location evidence="1">Nucleus</location>
    </subcellularLocation>
</comment>
<dbReference type="CDD" id="cd20554">
    <property type="entry name" value="CYCLIN_TFIIIB90_rpt2"/>
    <property type="match status" value="1"/>
</dbReference>
<dbReference type="FunFam" id="1.10.472.10:FF:000007">
    <property type="entry name" value="Transcription factor IIIB 90 kDa subunit"/>
    <property type="match status" value="1"/>
</dbReference>
<evidence type="ECO:0000259" key="12">
    <source>
        <dbReference type="SMART" id="SM00385"/>
    </source>
</evidence>
<dbReference type="OrthoDB" id="511529at2759"/>
<reference evidence="13 14" key="1">
    <citation type="submission" date="2016-08" db="EMBL/GenBank/DDBJ databases">
        <title>A Parts List for Fungal Cellulosomes Revealed by Comparative Genomics.</title>
        <authorList>
            <consortium name="DOE Joint Genome Institute"/>
            <person name="Haitjema C.H."/>
            <person name="Gilmore S.P."/>
            <person name="Henske J.K."/>
            <person name="Solomon K.V."/>
            <person name="De Groot R."/>
            <person name="Kuo A."/>
            <person name="Mondo S.J."/>
            <person name="Salamov A.A."/>
            <person name="Labutti K."/>
            <person name="Zhao Z."/>
            <person name="Chiniquy J."/>
            <person name="Barry K."/>
            <person name="Brewer H.M."/>
            <person name="Purvine S.O."/>
            <person name="Wright A.T."/>
            <person name="Boxma B."/>
            <person name="Van Alen T."/>
            <person name="Hackstein J.H."/>
            <person name="Baker S.E."/>
            <person name="Grigoriev I.V."/>
            <person name="O'Malley M.A."/>
        </authorList>
    </citation>
    <scope>NUCLEOTIDE SEQUENCE [LARGE SCALE GENOMIC DNA]</scope>
    <source>
        <strain evidence="13 14">G1</strain>
    </source>
</reference>
<dbReference type="Gene3D" id="1.10.472.170">
    <property type="match status" value="1"/>
</dbReference>
<dbReference type="SMART" id="SM00385">
    <property type="entry name" value="CYCLIN"/>
    <property type="match status" value="2"/>
</dbReference>
<keyword evidence="14" id="KW-1185">Reference proteome</keyword>
<dbReference type="STRING" id="1754190.A0A1Y2F3I0"/>
<dbReference type="Pfam" id="PF07741">
    <property type="entry name" value="BRF1"/>
    <property type="match status" value="1"/>
</dbReference>
<keyword evidence="7" id="KW-0010">Activator</keyword>
<sequence length="454" mass="52006">MSTNNCIHNLVEDEAMGHRVCTKCGQIMEENIIVSEVSFSEKSNGAAVADGFFISSGKASIPNRFGGRNSMNTLESREQVIANGRRRIQQIANALNMTERHMEAAQRYYNLAILNDFNKGRKTVNVASACLYIVCRMEKTSHLLIDFSDTNVYLLGATFLKLVQKLHLELPLVDPALYIARFASKLDFGDKSQVVIRDALRLVSRMNRDWIQTGRRPAGICAACLLIAARMHDFHRTQKEIISVVKICNSTLRKRLDEFRNTPSSELTIEDFQNIWLEETCDPPSFSNARKKGKRKRSHESEYEKDYEAEELKKEINDILKGDEIKELAGKIDSMYIELILCLLLDNDEEIKDVILNEEEVEFKTRVWTNENKDWIEAQEAKRRQAIMDLENGVVRKPRTKKRNTNKDPMPTAQTPAEAAKKLLNQTKISKKINYAAIDHLFEDSLKLKTETEK</sequence>
<dbReference type="InterPro" id="IPR013763">
    <property type="entry name" value="Cyclin-like_dom"/>
</dbReference>
<evidence type="ECO:0000256" key="11">
    <source>
        <dbReference type="SAM" id="MobiDB-lite"/>
    </source>
</evidence>
<evidence type="ECO:0000256" key="5">
    <source>
        <dbReference type="ARBA" id="ARBA00022833"/>
    </source>
</evidence>
<dbReference type="PANTHER" id="PTHR11618:SF4">
    <property type="entry name" value="TRANSCRIPTION FACTOR IIIB 90 KDA SUBUNIT"/>
    <property type="match status" value="1"/>
</dbReference>
<dbReference type="GO" id="GO:0070897">
    <property type="term" value="P:transcription preinitiation complex assembly"/>
    <property type="evidence" value="ECO:0007669"/>
    <property type="project" value="InterPro"/>
</dbReference>
<dbReference type="SUPFAM" id="SSF57783">
    <property type="entry name" value="Zinc beta-ribbon"/>
    <property type="match status" value="1"/>
</dbReference>
<keyword evidence="9" id="KW-0539">Nucleus</keyword>
<dbReference type="PANTHER" id="PTHR11618">
    <property type="entry name" value="TRANSCRIPTION INITIATION FACTOR IIB-RELATED"/>
    <property type="match status" value="1"/>
</dbReference>
<dbReference type="EMBL" id="MCOG01000019">
    <property type="protein sequence ID" value="ORY77515.1"/>
    <property type="molecule type" value="Genomic_DNA"/>
</dbReference>
<evidence type="ECO:0000256" key="3">
    <source>
        <dbReference type="ARBA" id="ARBA00022723"/>
    </source>
</evidence>
<protein>
    <recommendedName>
        <fullName evidence="10">B-related factor 1</fullName>
    </recommendedName>
</protein>
<proteinExistence type="inferred from homology"/>
<evidence type="ECO:0000256" key="4">
    <source>
        <dbReference type="ARBA" id="ARBA00022771"/>
    </source>
</evidence>
<dbReference type="GO" id="GO:0017025">
    <property type="term" value="F:TBP-class protein binding"/>
    <property type="evidence" value="ECO:0007669"/>
    <property type="project" value="InterPro"/>
</dbReference>
<organism evidence="13 14">
    <name type="scientific">Neocallimastix californiae</name>
    <dbReference type="NCBI Taxonomy" id="1754190"/>
    <lineage>
        <taxon>Eukaryota</taxon>
        <taxon>Fungi</taxon>
        <taxon>Fungi incertae sedis</taxon>
        <taxon>Chytridiomycota</taxon>
        <taxon>Chytridiomycota incertae sedis</taxon>
        <taxon>Neocallimastigomycetes</taxon>
        <taxon>Neocallimastigales</taxon>
        <taxon>Neocallimastigaceae</taxon>
        <taxon>Neocallimastix</taxon>
    </lineage>
</organism>
<gene>
    <name evidence="13" type="ORF">LY90DRAFT_399609</name>
</gene>
<accession>A0A1Y2F3I0</accession>
<dbReference type="GO" id="GO:0005634">
    <property type="term" value="C:nucleus"/>
    <property type="evidence" value="ECO:0007669"/>
    <property type="project" value="UniProtKB-SubCell"/>
</dbReference>
<dbReference type="GO" id="GO:0001006">
    <property type="term" value="F:RNA polymerase III type 3 promoter sequence-specific DNA binding"/>
    <property type="evidence" value="ECO:0007669"/>
    <property type="project" value="TreeGrafter"/>
</dbReference>
<dbReference type="GO" id="GO:0097550">
    <property type="term" value="C:transcription preinitiation complex"/>
    <property type="evidence" value="ECO:0007669"/>
    <property type="project" value="TreeGrafter"/>
</dbReference>
<comment type="caution">
    <text evidence="13">The sequence shown here is derived from an EMBL/GenBank/DDBJ whole genome shotgun (WGS) entry which is preliminary data.</text>
</comment>
<dbReference type="InterPro" id="IPR013150">
    <property type="entry name" value="TFIIB_cyclin"/>
</dbReference>
<dbReference type="Gene3D" id="1.10.472.10">
    <property type="entry name" value="Cyclin-like"/>
    <property type="match status" value="1"/>
</dbReference>
<keyword evidence="4" id="KW-0863">Zinc-finger</keyword>
<evidence type="ECO:0000256" key="2">
    <source>
        <dbReference type="ARBA" id="ARBA00010857"/>
    </source>
</evidence>
<dbReference type="Proteomes" id="UP000193920">
    <property type="component" value="Unassembled WGS sequence"/>
</dbReference>
<keyword evidence="3" id="KW-0479">Metal-binding</keyword>